<dbReference type="Proteomes" id="UP000887579">
    <property type="component" value="Unplaced"/>
</dbReference>
<accession>A0AC34FE86</accession>
<protein>
    <submittedName>
        <fullName evidence="2">NADH dehydrogenase subunit 5</fullName>
    </submittedName>
</protein>
<organism evidence="1 2">
    <name type="scientific">Panagrolaimus sp. ES5</name>
    <dbReference type="NCBI Taxonomy" id="591445"/>
    <lineage>
        <taxon>Eukaryota</taxon>
        <taxon>Metazoa</taxon>
        <taxon>Ecdysozoa</taxon>
        <taxon>Nematoda</taxon>
        <taxon>Chromadorea</taxon>
        <taxon>Rhabditida</taxon>
        <taxon>Tylenchina</taxon>
        <taxon>Panagrolaimomorpha</taxon>
        <taxon>Panagrolaimoidea</taxon>
        <taxon>Panagrolaimidae</taxon>
        <taxon>Panagrolaimus</taxon>
    </lineage>
</organism>
<sequence>MIAFSIFCFLSLYSIFIPFLYYIPSNFDRSLCGPLSSLLSFGLLVAFSIPLLTVCFSYDHCYGDKFFL</sequence>
<proteinExistence type="predicted"/>
<name>A0AC34FE86_9BILA</name>
<evidence type="ECO:0000313" key="2">
    <source>
        <dbReference type="WBParaSite" id="ES5_v2.g15683.t1"/>
    </source>
</evidence>
<dbReference type="WBParaSite" id="ES5_v2.g15683.t1">
    <property type="protein sequence ID" value="ES5_v2.g15683.t1"/>
    <property type="gene ID" value="ES5_v2.g15683"/>
</dbReference>
<evidence type="ECO:0000313" key="1">
    <source>
        <dbReference type="Proteomes" id="UP000887579"/>
    </source>
</evidence>
<reference evidence="2" key="1">
    <citation type="submission" date="2022-11" db="UniProtKB">
        <authorList>
            <consortium name="WormBaseParasite"/>
        </authorList>
    </citation>
    <scope>IDENTIFICATION</scope>
</reference>